<dbReference type="Pfam" id="PF03099">
    <property type="entry name" value="BPL_LplA_LipB"/>
    <property type="match status" value="1"/>
</dbReference>
<dbReference type="EMBL" id="UINC01016759">
    <property type="protein sequence ID" value="SVA69536.1"/>
    <property type="molecule type" value="Genomic_DNA"/>
</dbReference>
<sequence>GVGGVGIKWPNDLMVGGKKLGGILCETVRGPGRSDGGHVVAGIGVNTRTLSDGLPADIEVCATSLEALTSTRVRHTLLGGSITRALIRRIHWVHASLDGELLGALRLRDILIDQPIDSEEYGRGIARGIASDGSLIMQQADGSRIRVGAGSVRTL</sequence>
<dbReference type="SUPFAM" id="SSF55681">
    <property type="entry name" value="Class II aaRS and biotin synthetases"/>
    <property type="match status" value="1"/>
</dbReference>
<evidence type="ECO:0000313" key="2">
    <source>
        <dbReference type="EMBL" id="SVA69536.1"/>
    </source>
</evidence>
<accession>A0A381XXL2</accession>
<dbReference type="Gene3D" id="3.30.930.10">
    <property type="entry name" value="Bira Bifunctional Protein, Domain 2"/>
    <property type="match status" value="1"/>
</dbReference>
<dbReference type="InterPro" id="IPR003142">
    <property type="entry name" value="BPL_C"/>
</dbReference>
<name>A0A381XXL2_9ZZZZ</name>
<dbReference type="InterPro" id="IPR004143">
    <property type="entry name" value="BPL_LPL_catalytic"/>
</dbReference>
<gene>
    <name evidence="2" type="ORF">METZ01_LOCUS122390</name>
</gene>
<dbReference type="InterPro" id="IPR045864">
    <property type="entry name" value="aa-tRNA-synth_II/BPL/LPL"/>
</dbReference>
<dbReference type="AlphaFoldDB" id="A0A381XXL2"/>
<proteinExistence type="predicted"/>
<protein>
    <recommendedName>
        <fullName evidence="1">BPL/LPL catalytic domain-containing protein</fullName>
    </recommendedName>
</protein>
<dbReference type="PANTHER" id="PTHR12835">
    <property type="entry name" value="BIOTIN PROTEIN LIGASE"/>
    <property type="match status" value="1"/>
</dbReference>
<evidence type="ECO:0000259" key="1">
    <source>
        <dbReference type="PROSITE" id="PS51733"/>
    </source>
</evidence>
<feature type="domain" description="BPL/LPL catalytic" evidence="1">
    <location>
        <begin position="1"/>
        <end position="103"/>
    </location>
</feature>
<dbReference type="Pfam" id="PF02237">
    <property type="entry name" value="BPL_C"/>
    <property type="match status" value="1"/>
</dbReference>
<dbReference type="PANTHER" id="PTHR12835:SF5">
    <property type="entry name" value="BIOTIN--PROTEIN LIGASE"/>
    <property type="match status" value="1"/>
</dbReference>
<dbReference type="GO" id="GO:0005737">
    <property type="term" value="C:cytoplasm"/>
    <property type="evidence" value="ECO:0007669"/>
    <property type="project" value="TreeGrafter"/>
</dbReference>
<dbReference type="GO" id="GO:0004077">
    <property type="term" value="F:biotin--[biotin carboxyl-carrier protein] ligase activity"/>
    <property type="evidence" value="ECO:0007669"/>
    <property type="project" value="TreeGrafter"/>
</dbReference>
<feature type="non-terminal residue" evidence="2">
    <location>
        <position position="1"/>
    </location>
</feature>
<dbReference type="PROSITE" id="PS51733">
    <property type="entry name" value="BPL_LPL_CATALYTIC"/>
    <property type="match status" value="1"/>
</dbReference>
<organism evidence="2">
    <name type="scientific">marine metagenome</name>
    <dbReference type="NCBI Taxonomy" id="408172"/>
    <lineage>
        <taxon>unclassified sequences</taxon>
        <taxon>metagenomes</taxon>
        <taxon>ecological metagenomes</taxon>
    </lineage>
</organism>
<dbReference type="Gene3D" id="2.30.30.100">
    <property type="match status" value="1"/>
</dbReference>
<reference evidence="2" key="1">
    <citation type="submission" date="2018-05" db="EMBL/GenBank/DDBJ databases">
        <authorList>
            <person name="Lanie J.A."/>
            <person name="Ng W.-L."/>
            <person name="Kazmierczak K.M."/>
            <person name="Andrzejewski T.M."/>
            <person name="Davidsen T.M."/>
            <person name="Wayne K.J."/>
            <person name="Tettelin H."/>
            <person name="Glass J.I."/>
            <person name="Rusch D."/>
            <person name="Podicherti R."/>
            <person name="Tsui H.-C.T."/>
            <person name="Winkler M.E."/>
        </authorList>
    </citation>
    <scope>NUCLEOTIDE SEQUENCE</scope>
</reference>